<dbReference type="Proteomes" id="UP000035489">
    <property type="component" value="Unassembled WGS sequence"/>
</dbReference>
<accession>A0A0H1RJ16</accession>
<feature type="region of interest" description="Disordered" evidence="1">
    <location>
        <begin position="116"/>
        <end position="137"/>
    </location>
</feature>
<comment type="caution">
    <text evidence="2">The sequence shown here is derived from an EMBL/GenBank/DDBJ whole genome shotgun (WGS) entry which is preliminary data.</text>
</comment>
<evidence type="ECO:0000313" key="2">
    <source>
        <dbReference type="EMBL" id="KLK94816.1"/>
    </source>
</evidence>
<gene>
    <name evidence="2" type="ORF">AA309_01005</name>
</gene>
<evidence type="ECO:0000313" key="3">
    <source>
        <dbReference type="Proteomes" id="UP000035489"/>
    </source>
</evidence>
<dbReference type="EMBL" id="LCYG01000004">
    <property type="protein sequence ID" value="KLK94816.1"/>
    <property type="molecule type" value="Genomic_DNA"/>
</dbReference>
<name>A0A0H1RJ16_9HYPH</name>
<evidence type="ECO:0000256" key="1">
    <source>
        <dbReference type="SAM" id="MobiDB-lite"/>
    </source>
</evidence>
<dbReference type="OrthoDB" id="8595802at2"/>
<dbReference type="STRING" id="1225564.AA309_01005"/>
<sequence>MGRYAFIALFSILGLLFPGGGISEGLSLQKIEALSQGALPEIREFITRKLGCSHWESRVNRERLKTAEVKRAVKHLRCGALEEDEAFLRKAYSGHTASINALDTAGGMRVSVSNTTAPPVSAVSKPTHQPAPADAGF</sequence>
<dbReference type="PATRIC" id="fig|1225564.3.peg.4115"/>
<dbReference type="AlphaFoldDB" id="A0A0H1RJ16"/>
<keyword evidence="3" id="KW-1185">Reference proteome</keyword>
<organism evidence="2 3">
    <name type="scientific">Microvirga vignae</name>
    <dbReference type="NCBI Taxonomy" id="1225564"/>
    <lineage>
        <taxon>Bacteria</taxon>
        <taxon>Pseudomonadati</taxon>
        <taxon>Pseudomonadota</taxon>
        <taxon>Alphaproteobacteria</taxon>
        <taxon>Hyphomicrobiales</taxon>
        <taxon>Methylobacteriaceae</taxon>
        <taxon>Microvirga</taxon>
    </lineage>
</organism>
<reference evidence="2 3" key="1">
    <citation type="submission" date="2015-05" db="EMBL/GenBank/DDBJ databases">
        <title>Draft genome sequence of Microvirga vignae strain BR3299, a novel nitrogen fixing bacteria isolated from Brazil semi-aired region.</title>
        <authorList>
            <person name="Zilli J.E."/>
            <person name="Passos S.R."/>
            <person name="Leite J."/>
            <person name="Baldani J.I."/>
            <person name="Xavier G.R."/>
            <person name="Rumjaneck N.G."/>
            <person name="Simoes-Araujo J.L."/>
        </authorList>
    </citation>
    <scope>NUCLEOTIDE SEQUENCE [LARGE SCALE GENOMIC DNA]</scope>
    <source>
        <strain evidence="2 3">BR3299</strain>
    </source>
</reference>
<proteinExistence type="predicted"/>
<dbReference type="RefSeq" id="WP_150117347.1">
    <property type="nucleotide sequence ID" value="NZ_LCYG01000004.1"/>
</dbReference>
<protein>
    <submittedName>
        <fullName evidence="2">Uncharacterized protein</fullName>
    </submittedName>
</protein>